<feature type="transmembrane region" description="Helical" evidence="11">
    <location>
        <begin position="266"/>
        <end position="286"/>
    </location>
</feature>
<feature type="transmembrane region" description="Helical" evidence="11">
    <location>
        <begin position="298"/>
        <end position="320"/>
    </location>
</feature>
<dbReference type="GO" id="GO:0005230">
    <property type="term" value="F:extracellular ligand-gated monoatomic ion channel activity"/>
    <property type="evidence" value="ECO:0007669"/>
    <property type="project" value="InterPro"/>
</dbReference>
<evidence type="ECO:0000259" key="14">
    <source>
        <dbReference type="Pfam" id="PF02932"/>
    </source>
</evidence>
<dbReference type="PRINTS" id="PR00253">
    <property type="entry name" value="GABAARECEPTR"/>
</dbReference>
<keyword evidence="5 11" id="KW-0812">Transmembrane</keyword>
<dbReference type="FunFam" id="2.70.170.10:FF:000051">
    <property type="entry name" value="Ligand-Gated ion Channel"/>
    <property type="match status" value="1"/>
</dbReference>
<evidence type="ECO:0000256" key="3">
    <source>
        <dbReference type="ARBA" id="ARBA00022448"/>
    </source>
</evidence>
<feature type="region of interest" description="Disordered" evidence="12">
    <location>
        <begin position="456"/>
        <end position="475"/>
    </location>
</feature>
<accession>A0A914ZN07</accession>
<evidence type="ECO:0000256" key="1">
    <source>
        <dbReference type="ARBA" id="ARBA00004141"/>
    </source>
</evidence>
<dbReference type="GO" id="GO:0005886">
    <property type="term" value="C:plasma membrane"/>
    <property type="evidence" value="ECO:0007669"/>
    <property type="project" value="UniProtKB-SubCell"/>
</dbReference>
<evidence type="ECO:0000256" key="4">
    <source>
        <dbReference type="ARBA" id="ARBA00022475"/>
    </source>
</evidence>
<reference evidence="16" key="1">
    <citation type="submission" date="2022-11" db="UniProtKB">
        <authorList>
            <consortium name="WormBaseParasite"/>
        </authorList>
    </citation>
    <scope>IDENTIFICATION</scope>
</reference>
<dbReference type="InterPro" id="IPR006201">
    <property type="entry name" value="Neur_channel"/>
</dbReference>
<dbReference type="SUPFAM" id="SSF63712">
    <property type="entry name" value="Nicotinic receptor ligand binding domain-like"/>
    <property type="match status" value="1"/>
</dbReference>
<dbReference type="InterPro" id="IPR038050">
    <property type="entry name" value="Neuro_actylchol_rec"/>
</dbReference>
<keyword evidence="15" id="KW-1185">Reference proteome</keyword>
<feature type="compositionally biased region" description="Polar residues" evidence="12">
    <location>
        <begin position="460"/>
        <end position="474"/>
    </location>
</feature>
<dbReference type="InterPro" id="IPR036719">
    <property type="entry name" value="Neuro-gated_channel_TM_sf"/>
</dbReference>
<evidence type="ECO:0000256" key="2">
    <source>
        <dbReference type="ARBA" id="ARBA00004236"/>
    </source>
</evidence>
<dbReference type="AlphaFoldDB" id="A0A914ZN07"/>
<evidence type="ECO:0000256" key="10">
    <source>
        <dbReference type="ARBA" id="ARBA00023303"/>
    </source>
</evidence>
<evidence type="ECO:0000256" key="9">
    <source>
        <dbReference type="ARBA" id="ARBA00023136"/>
    </source>
</evidence>
<organism evidence="15 16">
    <name type="scientific">Parascaris univalens</name>
    <name type="common">Nematode worm</name>
    <dbReference type="NCBI Taxonomy" id="6257"/>
    <lineage>
        <taxon>Eukaryota</taxon>
        <taxon>Metazoa</taxon>
        <taxon>Ecdysozoa</taxon>
        <taxon>Nematoda</taxon>
        <taxon>Chromadorea</taxon>
        <taxon>Rhabditida</taxon>
        <taxon>Spirurina</taxon>
        <taxon>Ascaridomorpha</taxon>
        <taxon>Ascaridoidea</taxon>
        <taxon>Ascarididae</taxon>
        <taxon>Parascaris</taxon>
    </lineage>
</organism>
<feature type="domain" description="Neurotransmitter-gated ion-channel transmembrane" evidence="14">
    <location>
        <begin position="242"/>
        <end position="519"/>
    </location>
</feature>
<dbReference type="CDD" id="cd19049">
    <property type="entry name" value="LGIC_TM_anion"/>
    <property type="match status" value="1"/>
</dbReference>
<keyword evidence="3 11" id="KW-0813">Transport</keyword>
<evidence type="ECO:0000256" key="12">
    <source>
        <dbReference type="SAM" id="MobiDB-lite"/>
    </source>
</evidence>
<dbReference type="Gene3D" id="2.70.170.10">
    <property type="entry name" value="Neurotransmitter-gated ion-channel ligand-binding domain"/>
    <property type="match status" value="1"/>
</dbReference>
<dbReference type="InterPro" id="IPR018000">
    <property type="entry name" value="Neurotransmitter_ion_chnl_CS"/>
</dbReference>
<dbReference type="Pfam" id="PF02932">
    <property type="entry name" value="Neur_chan_memb"/>
    <property type="match status" value="1"/>
</dbReference>
<dbReference type="PANTHER" id="PTHR18945">
    <property type="entry name" value="NEUROTRANSMITTER GATED ION CHANNEL"/>
    <property type="match status" value="1"/>
</dbReference>
<name>A0A914ZN07_PARUN</name>
<dbReference type="InterPro" id="IPR006029">
    <property type="entry name" value="Neurotrans-gated_channel_TM"/>
</dbReference>
<comment type="subcellular location">
    <subcellularLocation>
        <location evidence="2">Cell membrane</location>
    </subcellularLocation>
    <subcellularLocation>
        <location evidence="1">Membrane</location>
        <topology evidence="1">Multi-pass membrane protein</topology>
    </subcellularLocation>
</comment>
<feature type="transmembrane region" description="Helical" evidence="11">
    <location>
        <begin position="502"/>
        <end position="521"/>
    </location>
</feature>
<dbReference type="CDD" id="cd18987">
    <property type="entry name" value="LGIC_ECD_anion"/>
    <property type="match status" value="1"/>
</dbReference>
<keyword evidence="7 11" id="KW-1133">Transmembrane helix</keyword>
<feature type="domain" description="Neurotransmitter-gated ion-channel ligand-binding" evidence="13">
    <location>
        <begin position="33"/>
        <end position="232"/>
    </location>
</feature>
<sequence>MILSRFSSLIFITIFVASFSWRPISGIIRRKTKSPLLWSRKPLNVKFGMYLESIANFRETEMSFDVDLYMYLSWRDPFLAHNKSSYILINDHSIRRQIWMPDLYFANARSARFHDVTIPNFSIFIAPDGTVAYSCRLTLTVACNLDLIHYPMDHQKCFIRILSYAYVASEMNVTWFQESPIRYNDEIELPEFIIEKVSNGYCNGTYRYAVMERSYKIGQFSCLEGNIHLRRSIGHNLVQSFIPTGLIVVISWVSFFIDRRAVPARVTLSFTTLLSLATIGNGLRFGLPQVSYAKAIDYWFGACMLFVFCVLLEFAVVNSYMRQSEKYARLARKSALTDSETLVDLDEINSLRLPSKFMKKTQTQLQQCEIPEYTYYDLLIRNILGENLECEQRLDCNAAELQYQKKPQSAMISSVYDNVNNVKCDDVEAIECENGESTKLLTTKYRDEILKKLLSPRGRVSQSSTPPPQWSNKNARAYPYTSEEYAKLAMRFSHRALSIDKICRCVFPALFFLWNLFYWCYY</sequence>
<dbReference type="PROSITE" id="PS00236">
    <property type="entry name" value="NEUROTR_ION_CHANNEL"/>
    <property type="match status" value="1"/>
</dbReference>
<dbReference type="GO" id="GO:0004888">
    <property type="term" value="F:transmembrane signaling receptor activity"/>
    <property type="evidence" value="ECO:0007669"/>
    <property type="project" value="InterPro"/>
</dbReference>
<evidence type="ECO:0000256" key="6">
    <source>
        <dbReference type="ARBA" id="ARBA00022729"/>
    </source>
</evidence>
<dbReference type="Pfam" id="PF02931">
    <property type="entry name" value="Neur_chan_LBD"/>
    <property type="match status" value="1"/>
</dbReference>
<dbReference type="NCBIfam" id="TIGR00860">
    <property type="entry name" value="LIC"/>
    <property type="match status" value="1"/>
</dbReference>
<dbReference type="InterPro" id="IPR006028">
    <property type="entry name" value="GABAA/Glycine_rcpt"/>
</dbReference>
<proteinExistence type="inferred from homology"/>
<comment type="similarity">
    <text evidence="11">Belongs to the ligand-gated ion channel (TC 1.A.9) family.</text>
</comment>
<keyword evidence="4" id="KW-1003">Cell membrane</keyword>
<dbReference type="Gene3D" id="1.20.58.390">
    <property type="entry name" value="Neurotransmitter-gated ion-channel transmembrane domain"/>
    <property type="match status" value="1"/>
</dbReference>
<evidence type="ECO:0000256" key="11">
    <source>
        <dbReference type="RuleBase" id="RU000687"/>
    </source>
</evidence>
<dbReference type="WBParaSite" id="PgB10_g030_t03">
    <property type="protein sequence ID" value="PgB10_g030_t03"/>
    <property type="gene ID" value="PgB10_g030"/>
</dbReference>
<evidence type="ECO:0000256" key="5">
    <source>
        <dbReference type="ARBA" id="ARBA00022692"/>
    </source>
</evidence>
<evidence type="ECO:0000256" key="7">
    <source>
        <dbReference type="ARBA" id="ARBA00022989"/>
    </source>
</evidence>
<evidence type="ECO:0000313" key="15">
    <source>
        <dbReference type="Proteomes" id="UP000887569"/>
    </source>
</evidence>
<dbReference type="InterPro" id="IPR006202">
    <property type="entry name" value="Neur_chan_lig-bd"/>
</dbReference>
<keyword evidence="6" id="KW-0732">Signal</keyword>
<dbReference type="InterPro" id="IPR036734">
    <property type="entry name" value="Neur_chan_lig-bd_sf"/>
</dbReference>
<evidence type="ECO:0000256" key="8">
    <source>
        <dbReference type="ARBA" id="ARBA00023065"/>
    </source>
</evidence>
<keyword evidence="8 11" id="KW-0406">Ion transport</keyword>
<evidence type="ECO:0000313" key="16">
    <source>
        <dbReference type="WBParaSite" id="PgB10_g030_t03"/>
    </source>
</evidence>
<protein>
    <submittedName>
        <fullName evidence="16">Neurotransmitter-gated ion-channel ligand-binding domain-containing protein</fullName>
    </submittedName>
</protein>
<dbReference type="PRINTS" id="PR00252">
    <property type="entry name" value="NRIONCHANNEL"/>
</dbReference>
<evidence type="ECO:0000259" key="13">
    <source>
        <dbReference type="Pfam" id="PF02931"/>
    </source>
</evidence>
<dbReference type="Proteomes" id="UP000887569">
    <property type="component" value="Unplaced"/>
</dbReference>
<dbReference type="SUPFAM" id="SSF90112">
    <property type="entry name" value="Neurotransmitter-gated ion-channel transmembrane pore"/>
    <property type="match status" value="1"/>
</dbReference>
<feature type="transmembrane region" description="Helical" evidence="11">
    <location>
        <begin position="237"/>
        <end position="257"/>
    </location>
</feature>
<keyword evidence="9 11" id="KW-0472">Membrane</keyword>
<keyword evidence="10 11" id="KW-0407">Ion channel</keyword>